<gene>
    <name evidence="1" type="ORF">O6H91_06G144900</name>
</gene>
<organism evidence="1 2">
    <name type="scientific">Diphasiastrum complanatum</name>
    <name type="common">Issler's clubmoss</name>
    <name type="synonym">Lycopodium complanatum</name>
    <dbReference type="NCBI Taxonomy" id="34168"/>
    <lineage>
        <taxon>Eukaryota</taxon>
        <taxon>Viridiplantae</taxon>
        <taxon>Streptophyta</taxon>
        <taxon>Embryophyta</taxon>
        <taxon>Tracheophyta</taxon>
        <taxon>Lycopodiopsida</taxon>
        <taxon>Lycopodiales</taxon>
        <taxon>Lycopodiaceae</taxon>
        <taxon>Lycopodioideae</taxon>
        <taxon>Diphasiastrum</taxon>
    </lineage>
</organism>
<comment type="caution">
    <text evidence="1">The sequence shown here is derived from an EMBL/GenBank/DDBJ whole genome shotgun (WGS) entry which is preliminary data.</text>
</comment>
<proteinExistence type="predicted"/>
<dbReference type="EMBL" id="CM055097">
    <property type="protein sequence ID" value="KAJ7554549.1"/>
    <property type="molecule type" value="Genomic_DNA"/>
</dbReference>
<sequence length="306" mass="34587">MKCNACWTNLEERGIVTTCGHIFCTEDARKILSSDSPCPLCEQILSKSHMKPVNLNPNDDWVNMVMAGVPPHCIMKSAFKGVIFWIEQKDVEAQLTVDKARQLHRKYEEMQTKFSQKIEQLHAAYQKAVRKIQFLQEEKESLAKDNAELQEKFAEKSRQKRKLDEMYDELRNDYEKLKCSSIAPRDSLSRPTNMYAFANPSAFGDPMTRTNAGESMVMPPITPAKSSDLWPGQPQSTSRRCEIPGPNRSRGVDTGIIGHPTSSTFFTAAGTDMFTPSGTNPSNVLRNLLISPLRKPPSRFRHTGFN</sequence>
<reference evidence="2" key="1">
    <citation type="journal article" date="2024" name="Proc. Natl. Acad. Sci. U.S.A.">
        <title>Extraordinary preservation of gene collinearity over three hundred million years revealed in homosporous lycophytes.</title>
        <authorList>
            <person name="Li C."/>
            <person name="Wickell D."/>
            <person name="Kuo L.Y."/>
            <person name="Chen X."/>
            <person name="Nie B."/>
            <person name="Liao X."/>
            <person name="Peng D."/>
            <person name="Ji J."/>
            <person name="Jenkins J."/>
            <person name="Williams M."/>
            <person name="Shu S."/>
            <person name="Plott C."/>
            <person name="Barry K."/>
            <person name="Rajasekar S."/>
            <person name="Grimwood J."/>
            <person name="Han X."/>
            <person name="Sun S."/>
            <person name="Hou Z."/>
            <person name="He W."/>
            <person name="Dai G."/>
            <person name="Sun C."/>
            <person name="Schmutz J."/>
            <person name="Leebens-Mack J.H."/>
            <person name="Li F.W."/>
            <person name="Wang L."/>
        </authorList>
    </citation>
    <scope>NUCLEOTIDE SEQUENCE [LARGE SCALE GENOMIC DNA]</scope>
    <source>
        <strain evidence="2">cv. PW_Plant_1</strain>
    </source>
</reference>
<protein>
    <submittedName>
        <fullName evidence="1">Uncharacterized protein</fullName>
    </submittedName>
</protein>
<name>A0ACC2DJL0_DIPCM</name>
<accession>A0ACC2DJL0</accession>
<keyword evidence="2" id="KW-1185">Reference proteome</keyword>
<dbReference type="Proteomes" id="UP001162992">
    <property type="component" value="Chromosome 6"/>
</dbReference>
<evidence type="ECO:0000313" key="2">
    <source>
        <dbReference type="Proteomes" id="UP001162992"/>
    </source>
</evidence>
<evidence type="ECO:0000313" key="1">
    <source>
        <dbReference type="EMBL" id="KAJ7554549.1"/>
    </source>
</evidence>